<dbReference type="SUPFAM" id="SSF53756">
    <property type="entry name" value="UDP-Glycosyltransferase/glycogen phosphorylase"/>
    <property type="match status" value="1"/>
</dbReference>
<accession>A0A147DP46</accession>
<dbReference type="GO" id="GO:0005829">
    <property type="term" value="C:cytosol"/>
    <property type="evidence" value="ECO:0007669"/>
    <property type="project" value="TreeGrafter"/>
</dbReference>
<organism evidence="3 4">
    <name type="scientific">Curtobacterium oceanosedimentum</name>
    <dbReference type="NCBI Taxonomy" id="465820"/>
    <lineage>
        <taxon>Bacteria</taxon>
        <taxon>Bacillati</taxon>
        <taxon>Actinomycetota</taxon>
        <taxon>Actinomycetes</taxon>
        <taxon>Micrococcales</taxon>
        <taxon>Microbacteriaceae</taxon>
        <taxon>Curtobacterium</taxon>
    </lineage>
</organism>
<dbReference type="Gene3D" id="3.40.50.2000">
    <property type="entry name" value="Glycogen Phosphorylase B"/>
    <property type="match status" value="2"/>
</dbReference>
<dbReference type="CDD" id="cd03789">
    <property type="entry name" value="GT9_LPS_heptosyltransferase"/>
    <property type="match status" value="1"/>
</dbReference>
<proteinExistence type="predicted"/>
<evidence type="ECO:0000256" key="2">
    <source>
        <dbReference type="ARBA" id="ARBA00022679"/>
    </source>
</evidence>
<dbReference type="STRING" id="465820.NS263_03470"/>
<keyword evidence="1" id="KW-0328">Glycosyltransferase</keyword>
<sequence>MQLIGNGGDRFDDVREIAVLRGGGLGDLLFAVPAIEALHAAYPDARITLLGSPLAPAVLRGRTDAVHAFEELPVVPGVRDGGSGAPTLEDFESRVRGRFDLAVQLHGGGRNSNPFLLRLAAPHTVGTATEDAEVLERWVRYVYYQHEVLRGLEVVSLAGAAPITLDPRVHVTAEERHEVRDRLGVRGHLVAVHPGATDPRRRWSPERFAAVVTARLDAGDDVVLVGDASDVPAAQAIRGAVPTALHDRLHDLTDALPLAELPAVLAAADVMVGDDSGPRHLAVAVGTPTVGVFWFGNVVNAGPVDRGRHRVHLSFVTRCPVCGVDVTQVGWTAERCEHDPSYVDEVQPEAVLADVEDLLATVRPREREAAPVA</sequence>
<reference evidence="3 4" key="1">
    <citation type="journal article" date="2016" name="Front. Microbiol.">
        <title>Genomic Resource of Rice Seed Associated Bacteria.</title>
        <authorList>
            <person name="Midha S."/>
            <person name="Bansal K."/>
            <person name="Sharma S."/>
            <person name="Kumar N."/>
            <person name="Patil P.P."/>
            <person name="Chaudhry V."/>
            <person name="Patil P.B."/>
        </authorList>
    </citation>
    <scope>NUCLEOTIDE SEQUENCE [LARGE SCALE GENOMIC DNA]</scope>
    <source>
        <strain evidence="3 4">NS359</strain>
    </source>
</reference>
<dbReference type="GO" id="GO:0009244">
    <property type="term" value="P:lipopolysaccharide core region biosynthetic process"/>
    <property type="evidence" value="ECO:0007669"/>
    <property type="project" value="TreeGrafter"/>
</dbReference>
<name>A0A147DP46_9MICO</name>
<dbReference type="InterPro" id="IPR051199">
    <property type="entry name" value="LPS_LOS_Heptosyltrfase"/>
</dbReference>
<dbReference type="PANTHER" id="PTHR30160:SF1">
    <property type="entry name" value="LIPOPOLYSACCHARIDE 1,2-N-ACETYLGLUCOSAMINETRANSFERASE-RELATED"/>
    <property type="match status" value="1"/>
</dbReference>
<keyword evidence="2 3" id="KW-0808">Transferase</keyword>
<dbReference type="InterPro" id="IPR002201">
    <property type="entry name" value="Glyco_trans_9"/>
</dbReference>
<dbReference type="PATRIC" id="fig|465820.4.peg.2451"/>
<dbReference type="Pfam" id="PF01075">
    <property type="entry name" value="Glyco_transf_9"/>
    <property type="match status" value="1"/>
</dbReference>
<dbReference type="GO" id="GO:0008713">
    <property type="term" value="F:ADP-heptose-lipopolysaccharide heptosyltransferase activity"/>
    <property type="evidence" value="ECO:0007669"/>
    <property type="project" value="TreeGrafter"/>
</dbReference>
<gene>
    <name evidence="3" type="ORF">NS359_11345</name>
</gene>
<dbReference type="RefSeq" id="WP_058750144.1">
    <property type="nucleotide sequence ID" value="NZ_LDRC01000058.1"/>
</dbReference>
<dbReference type="Proteomes" id="UP000072763">
    <property type="component" value="Unassembled WGS sequence"/>
</dbReference>
<evidence type="ECO:0000313" key="3">
    <source>
        <dbReference type="EMBL" id="KTR51214.1"/>
    </source>
</evidence>
<dbReference type="PANTHER" id="PTHR30160">
    <property type="entry name" value="TETRAACYLDISACCHARIDE 4'-KINASE-RELATED"/>
    <property type="match status" value="1"/>
</dbReference>
<dbReference type="OrthoDB" id="9807356at2"/>
<dbReference type="EMBL" id="LDRC01000058">
    <property type="protein sequence ID" value="KTR51214.1"/>
    <property type="molecule type" value="Genomic_DNA"/>
</dbReference>
<protein>
    <submittedName>
        <fullName evidence="3">Glycosyl transferase</fullName>
    </submittedName>
</protein>
<evidence type="ECO:0000256" key="1">
    <source>
        <dbReference type="ARBA" id="ARBA00022676"/>
    </source>
</evidence>
<dbReference type="AlphaFoldDB" id="A0A147DP46"/>
<evidence type="ECO:0000313" key="4">
    <source>
        <dbReference type="Proteomes" id="UP000072763"/>
    </source>
</evidence>
<comment type="caution">
    <text evidence="3">The sequence shown here is derived from an EMBL/GenBank/DDBJ whole genome shotgun (WGS) entry which is preliminary data.</text>
</comment>